<dbReference type="PROSITE" id="PS00280">
    <property type="entry name" value="BPTI_KUNITZ_1"/>
    <property type="match status" value="1"/>
</dbReference>
<dbReference type="GO" id="GO:0004867">
    <property type="term" value="F:serine-type endopeptidase inhibitor activity"/>
    <property type="evidence" value="ECO:0007669"/>
    <property type="project" value="UniProtKB-KW"/>
</dbReference>
<proteinExistence type="predicted"/>
<dbReference type="PANTHER" id="PTHR10083">
    <property type="entry name" value="KUNITZ-TYPE PROTEASE INHIBITOR-RELATED"/>
    <property type="match status" value="1"/>
</dbReference>
<dbReference type="InterPro" id="IPR020901">
    <property type="entry name" value="Prtase_inh_Kunz-CS"/>
</dbReference>
<dbReference type="SUPFAM" id="SSF57362">
    <property type="entry name" value="BPTI-like"/>
    <property type="match status" value="1"/>
</dbReference>
<feature type="domain" description="BPTI/Kunitz inhibitor" evidence="3">
    <location>
        <begin position="55"/>
        <end position="105"/>
    </location>
</feature>
<dbReference type="PROSITE" id="PS50279">
    <property type="entry name" value="BPTI_KUNITZ_2"/>
    <property type="match status" value="1"/>
</dbReference>
<dbReference type="SMART" id="SM00131">
    <property type="entry name" value="KU"/>
    <property type="match status" value="1"/>
</dbReference>
<keyword evidence="4" id="KW-1185">Reference proteome</keyword>
<dbReference type="GeneID" id="117658820"/>
<accession>A0ABM3Z3S4</accession>
<dbReference type="PANTHER" id="PTHR10083:SF375">
    <property type="entry name" value="BPTI_KUNITZ INHIBITOR DOMAIN-CONTAINING PROTEIN"/>
    <property type="match status" value="1"/>
</dbReference>
<dbReference type="InterPro" id="IPR050098">
    <property type="entry name" value="TFPI/VKTCI-like"/>
</dbReference>
<dbReference type="PRINTS" id="PR00759">
    <property type="entry name" value="BASICPTASE"/>
</dbReference>
<keyword evidence="1" id="KW-1015">Disulfide bond</keyword>
<sequence>MSRKDGKSICTAKRLAESSSLADAQQMAEEPPPAKDPAAEGPLGKTKEGKQKDPCALPMDEGACLQYVVLWYFHPETETCRPFIYGGCGGNANQFPSKQSCEGRCKRGKGR</sequence>
<keyword evidence="5" id="KW-0722">Serine protease inhibitor</keyword>
<protein>
    <submittedName>
        <fullName evidence="5">Kunitz-type serine protease inhibitor HNTX-852-like</fullName>
    </submittedName>
</protein>
<evidence type="ECO:0000259" key="3">
    <source>
        <dbReference type="PROSITE" id="PS50279"/>
    </source>
</evidence>
<dbReference type="InterPro" id="IPR036880">
    <property type="entry name" value="Kunitz_BPTI_sf"/>
</dbReference>
<reference evidence="5" key="1">
    <citation type="submission" date="2025-08" db="UniProtKB">
        <authorList>
            <consortium name="RefSeq"/>
        </authorList>
    </citation>
    <scope>IDENTIFICATION</scope>
    <source>
        <tissue evidence="5">Blood</tissue>
    </source>
</reference>
<dbReference type="Pfam" id="PF00014">
    <property type="entry name" value="Kunitz_BPTI"/>
    <property type="match status" value="1"/>
</dbReference>
<evidence type="ECO:0000256" key="1">
    <source>
        <dbReference type="ARBA" id="ARBA00023157"/>
    </source>
</evidence>
<organism evidence="4 5">
    <name type="scientific">Pantherophis guttatus</name>
    <name type="common">Corn snake</name>
    <name type="synonym">Elaphe guttata</name>
    <dbReference type="NCBI Taxonomy" id="94885"/>
    <lineage>
        <taxon>Eukaryota</taxon>
        <taxon>Metazoa</taxon>
        <taxon>Chordata</taxon>
        <taxon>Craniata</taxon>
        <taxon>Vertebrata</taxon>
        <taxon>Euteleostomi</taxon>
        <taxon>Lepidosauria</taxon>
        <taxon>Squamata</taxon>
        <taxon>Bifurcata</taxon>
        <taxon>Unidentata</taxon>
        <taxon>Episquamata</taxon>
        <taxon>Toxicofera</taxon>
        <taxon>Serpentes</taxon>
        <taxon>Colubroidea</taxon>
        <taxon>Colubridae</taxon>
        <taxon>Colubrinae</taxon>
        <taxon>Pantherophis</taxon>
    </lineage>
</organism>
<keyword evidence="5" id="KW-0646">Protease inhibitor</keyword>
<feature type="region of interest" description="Disordered" evidence="2">
    <location>
        <begin position="1"/>
        <end position="54"/>
    </location>
</feature>
<gene>
    <name evidence="5" type="primary">LOC117658820</name>
</gene>
<dbReference type="InterPro" id="IPR002223">
    <property type="entry name" value="Kunitz_BPTI"/>
</dbReference>
<dbReference type="RefSeq" id="XP_060543034.1">
    <property type="nucleotide sequence ID" value="XM_060687051.1"/>
</dbReference>
<feature type="compositionally biased region" description="Polar residues" evidence="2">
    <location>
        <begin position="91"/>
        <end position="100"/>
    </location>
</feature>
<dbReference type="Proteomes" id="UP001652622">
    <property type="component" value="Unplaced"/>
</dbReference>
<evidence type="ECO:0000313" key="4">
    <source>
        <dbReference type="Proteomes" id="UP001652622"/>
    </source>
</evidence>
<evidence type="ECO:0000256" key="2">
    <source>
        <dbReference type="SAM" id="MobiDB-lite"/>
    </source>
</evidence>
<dbReference type="Gene3D" id="4.10.410.10">
    <property type="entry name" value="Pancreatic trypsin inhibitor Kunitz domain"/>
    <property type="match status" value="1"/>
</dbReference>
<feature type="region of interest" description="Disordered" evidence="2">
    <location>
        <begin position="91"/>
        <end position="111"/>
    </location>
</feature>
<name>A0ABM3Z3S4_PANGU</name>
<evidence type="ECO:0000313" key="5">
    <source>
        <dbReference type="RefSeq" id="XP_060543034.1"/>
    </source>
</evidence>